<evidence type="ECO:0000313" key="1">
    <source>
        <dbReference type="EMBL" id="KAF5792030.1"/>
    </source>
</evidence>
<dbReference type="GO" id="GO:0003964">
    <property type="term" value="F:RNA-directed DNA polymerase activity"/>
    <property type="evidence" value="ECO:0007669"/>
    <property type="project" value="UniProtKB-KW"/>
</dbReference>
<dbReference type="Proteomes" id="UP000215914">
    <property type="component" value="Unassembled WGS sequence"/>
</dbReference>
<dbReference type="Gramene" id="mRNA:HanXRQr2_Chr09g0401441">
    <property type="protein sequence ID" value="CDS:HanXRQr2_Chr09g0401441.1"/>
    <property type="gene ID" value="HanXRQr2_Chr09g0401441"/>
</dbReference>
<name>A0A9K3I8K9_HELAN</name>
<gene>
    <name evidence="1" type="ORF">HanXRQr2_Chr09g0401441</name>
</gene>
<dbReference type="AlphaFoldDB" id="A0A9K3I8K9"/>
<comment type="caution">
    <text evidence="1">The sequence shown here is derived from an EMBL/GenBank/DDBJ whole genome shotgun (WGS) entry which is preliminary data.</text>
</comment>
<keyword evidence="2" id="KW-1185">Reference proteome</keyword>
<evidence type="ECO:0000313" key="2">
    <source>
        <dbReference type="Proteomes" id="UP000215914"/>
    </source>
</evidence>
<proteinExistence type="predicted"/>
<reference evidence="1" key="2">
    <citation type="submission" date="2020-06" db="EMBL/GenBank/DDBJ databases">
        <title>Helianthus annuus Genome sequencing and assembly Release 2.</title>
        <authorList>
            <person name="Gouzy J."/>
            <person name="Langlade N."/>
            <person name="Munos S."/>
        </authorList>
    </citation>
    <scope>NUCLEOTIDE SEQUENCE</scope>
    <source>
        <tissue evidence="1">Leaves</tissue>
    </source>
</reference>
<keyword evidence="1" id="KW-0695">RNA-directed DNA polymerase</keyword>
<keyword evidence="1" id="KW-0808">Transferase</keyword>
<reference evidence="1" key="1">
    <citation type="journal article" date="2017" name="Nature">
        <title>The sunflower genome provides insights into oil metabolism, flowering and Asterid evolution.</title>
        <authorList>
            <person name="Badouin H."/>
            <person name="Gouzy J."/>
            <person name="Grassa C.J."/>
            <person name="Murat F."/>
            <person name="Staton S.E."/>
            <person name="Cottret L."/>
            <person name="Lelandais-Briere C."/>
            <person name="Owens G.L."/>
            <person name="Carrere S."/>
            <person name="Mayjonade B."/>
            <person name="Legrand L."/>
            <person name="Gill N."/>
            <person name="Kane N.C."/>
            <person name="Bowers J.E."/>
            <person name="Hubner S."/>
            <person name="Bellec A."/>
            <person name="Berard A."/>
            <person name="Berges H."/>
            <person name="Blanchet N."/>
            <person name="Boniface M.C."/>
            <person name="Brunel D."/>
            <person name="Catrice O."/>
            <person name="Chaidir N."/>
            <person name="Claudel C."/>
            <person name="Donnadieu C."/>
            <person name="Faraut T."/>
            <person name="Fievet G."/>
            <person name="Helmstetter N."/>
            <person name="King M."/>
            <person name="Knapp S.J."/>
            <person name="Lai Z."/>
            <person name="Le Paslier M.C."/>
            <person name="Lippi Y."/>
            <person name="Lorenzon L."/>
            <person name="Mandel J.R."/>
            <person name="Marage G."/>
            <person name="Marchand G."/>
            <person name="Marquand E."/>
            <person name="Bret-Mestries E."/>
            <person name="Morien E."/>
            <person name="Nambeesan S."/>
            <person name="Nguyen T."/>
            <person name="Pegot-Espagnet P."/>
            <person name="Pouilly N."/>
            <person name="Raftis F."/>
            <person name="Sallet E."/>
            <person name="Schiex T."/>
            <person name="Thomas J."/>
            <person name="Vandecasteele C."/>
            <person name="Vares D."/>
            <person name="Vear F."/>
            <person name="Vautrin S."/>
            <person name="Crespi M."/>
            <person name="Mangin B."/>
            <person name="Burke J.M."/>
            <person name="Salse J."/>
            <person name="Munos S."/>
            <person name="Vincourt P."/>
            <person name="Rieseberg L.H."/>
            <person name="Langlade N.B."/>
        </authorList>
    </citation>
    <scope>NUCLEOTIDE SEQUENCE</scope>
    <source>
        <tissue evidence="1">Leaves</tissue>
    </source>
</reference>
<protein>
    <submittedName>
        <fullName evidence="1">Reverse transcriptase domain-containing protein</fullName>
    </submittedName>
</protein>
<accession>A0A9K3I8K9</accession>
<organism evidence="1 2">
    <name type="scientific">Helianthus annuus</name>
    <name type="common">Common sunflower</name>
    <dbReference type="NCBI Taxonomy" id="4232"/>
    <lineage>
        <taxon>Eukaryota</taxon>
        <taxon>Viridiplantae</taxon>
        <taxon>Streptophyta</taxon>
        <taxon>Embryophyta</taxon>
        <taxon>Tracheophyta</taxon>
        <taxon>Spermatophyta</taxon>
        <taxon>Magnoliopsida</taxon>
        <taxon>eudicotyledons</taxon>
        <taxon>Gunneridae</taxon>
        <taxon>Pentapetalae</taxon>
        <taxon>asterids</taxon>
        <taxon>campanulids</taxon>
        <taxon>Asterales</taxon>
        <taxon>Asteraceae</taxon>
        <taxon>Asteroideae</taxon>
        <taxon>Heliantheae alliance</taxon>
        <taxon>Heliantheae</taxon>
        <taxon>Helianthus</taxon>
    </lineage>
</organism>
<dbReference type="EMBL" id="MNCJ02000324">
    <property type="protein sequence ID" value="KAF5792030.1"/>
    <property type="molecule type" value="Genomic_DNA"/>
</dbReference>
<keyword evidence="1" id="KW-0548">Nucleotidyltransferase</keyword>
<sequence length="146" mass="16453">MARTLVLVNGSPTCEFVCSRGLGQGDPISSYLFILAMEGLTCVMEKACENDIFKGLKISRDGPILSHFLFADDVLFIGEWSTLNALMLKRILRCFHLVSRLKINLQSVVFTAWALVNQSCLIWRSALDARWVLFYSFISKSRLGII</sequence>